<evidence type="ECO:0000259" key="5">
    <source>
        <dbReference type="Pfam" id="PF12950"/>
    </source>
</evidence>
<keyword evidence="7" id="KW-1185">Reference proteome</keyword>
<proteinExistence type="predicted"/>
<evidence type="ECO:0000256" key="1">
    <source>
        <dbReference type="ARBA" id="ARBA00011900"/>
    </source>
</evidence>
<gene>
    <name evidence="6" type="ORF">SAMN05444682_1291</name>
</gene>
<evidence type="ECO:0000313" key="6">
    <source>
        <dbReference type="EMBL" id="SFJ98983.1"/>
    </source>
</evidence>
<dbReference type="GO" id="GO:0032259">
    <property type="term" value="P:methylation"/>
    <property type="evidence" value="ECO:0007669"/>
    <property type="project" value="UniProtKB-KW"/>
</dbReference>
<protein>
    <recommendedName>
        <fullName evidence="1">site-specific DNA-methyltransferase (adenine-specific)</fullName>
        <ecNumber evidence="1">2.1.1.72</ecNumber>
    </recommendedName>
</protein>
<accession>A0A1I3VVL5</accession>
<name>A0A1I3VVL5_9SPHI</name>
<feature type="domain" description="TaqI-like C-terminal specificity" evidence="5">
    <location>
        <begin position="83"/>
        <end position="236"/>
    </location>
</feature>
<dbReference type="AlphaFoldDB" id="A0A1I3VVL5"/>
<dbReference type="EC" id="2.1.1.72" evidence="1"/>
<comment type="catalytic activity">
    <reaction evidence="4">
        <text>a 2'-deoxyadenosine in DNA + S-adenosyl-L-methionine = an N(6)-methyl-2'-deoxyadenosine in DNA + S-adenosyl-L-homocysteine + H(+)</text>
        <dbReference type="Rhea" id="RHEA:15197"/>
        <dbReference type="Rhea" id="RHEA-COMP:12418"/>
        <dbReference type="Rhea" id="RHEA-COMP:12419"/>
        <dbReference type="ChEBI" id="CHEBI:15378"/>
        <dbReference type="ChEBI" id="CHEBI:57856"/>
        <dbReference type="ChEBI" id="CHEBI:59789"/>
        <dbReference type="ChEBI" id="CHEBI:90615"/>
        <dbReference type="ChEBI" id="CHEBI:90616"/>
        <dbReference type="EC" id="2.1.1.72"/>
    </reaction>
</comment>
<dbReference type="GO" id="GO:0009007">
    <property type="term" value="F:site-specific DNA-methyltransferase (adenine-specific) activity"/>
    <property type="evidence" value="ECO:0007669"/>
    <property type="project" value="UniProtKB-EC"/>
</dbReference>
<sequence>SVFIEQSATMQKGFSDTSGWVILSPIEARIKEKIEAVGVPLKNWDIKIYRGILTGYNEAFIIDEDTKNKLIDASPKNAEIIRPILRGRDIKQFRYSFSNKWLINTHNGNKGKGIARINVERDYPAVFQHLCGYSSQLQQRLDKGDHWSNLRNCAYLDDFEKEKIIWIELTDRPNFALDINGYYLNNTIFFMTGEKLKYILGFLNTKLCEWYFDKIAATSGVGTRRWIKIYMDELPIPVVDQLDELHLTSLVNEVSNNENLTTARKKIYTFFYKLYNFEEEEISAIEDAVL</sequence>
<evidence type="ECO:0000256" key="2">
    <source>
        <dbReference type="ARBA" id="ARBA00022603"/>
    </source>
</evidence>
<dbReference type="InterPro" id="IPR050953">
    <property type="entry name" value="N4_N6_ade-DNA_methylase"/>
</dbReference>
<keyword evidence="2" id="KW-0489">Methyltransferase</keyword>
<dbReference type="InterPro" id="IPR025931">
    <property type="entry name" value="TaqI_C"/>
</dbReference>
<organism evidence="6 7">
    <name type="scientific">Parapedobacter indicus</name>
    <dbReference type="NCBI Taxonomy" id="1477437"/>
    <lineage>
        <taxon>Bacteria</taxon>
        <taxon>Pseudomonadati</taxon>
        <taxon>Bacteroidota</taxon>
        <taxon>Sphingobacteriia</taxon>
        <taxon>Sphingobacteriales</taxon>
        <taxon>Sphingobacteriaceae</taxon>
        <taxon>Parapedobacter</taxon>
    </lineage>
</organism>
<evidence type="ECO:0000256" key="3">
    <source>
        <dbReference type="ARBA" id="ARBA00022679"/>
    </source>
</evidence>
<dbReference type="Proteomes" id="UP000198670">
    <property type="component" value="Unassembled WGS sequence"/>
</dbReference>
<dbReference type="RefSeq" id="WP_218146671.1">
    <property type="nucleotide sequence ID" value="NZ_FOQO01000029.1"/>
</dbReference>
<feature type="non-terminal residue" evidence="6">
    <location>
        <position position="1"/>
    </location>
</feature>
<dbReference type="EMBL" id="FOQO01000029">
    <property type="protein sequence ID" value="SFJ98983.1"/>
    <property type="molecule type" value="Genomic_DNA"/>
</dbReference>
<dbReference type="Pfam" id="PF12950">
    <property type="entry name" value="TaqI_C"/>
    <property type="match status" value="1"/>
</dbReference>
<reference evidence="6 7" key="1">
    <citation type="submission" date="2016-10" db="EMBL/GenBank/DDBJ databases">
        <authorList>
            <person name="de Groot N.N."/>
        </authorList>
    </citation>
    <scope>NUCLEOTIDE SEQUENCE [LARGE SCALE GENOMIC DNA]</scope>
    <source>
        <strain evidence="6 7">RK1</strain>
    </source>
</reference>
<dbReference type="PANTHER" id="PTHR33841">
    <property type="entry name" value="DNA METHYLTRANSFERASE YEEA-RELATED"/>
    <property type="match status" value="1"/>
</dbReference>
<evidence type="ECO:0000313" key="7">
    <source>
        <dbReference type="Proteomes" id="UP000198670"/>
    </source>
</evidence>
<keyword evidence="3" id="KW-0808">Transferase</keyword>
<dbReference type="PANTHER" id="PTHR33841:SF1">
    <property type="entry name" value="DNA METHYLTRANSFERASE A"/>
    <property type="match status" value="1"/>
</dbReference>
<evidence type="ECO:0000256" key="4">
    <source>
        <dbReference type="ARBA" id="ARBA00047942"/>
    </source>
</evidence>